<dbReference type="EMBL" id="BGKI01000003">
    <property type="protein sequence ID" value="GBH33915.1"/>
    <property type="molecule type" value="Genomic_DNA"/>
</dbReference>
<name>A0A2S2KR37_9ARCH</name>
<dbReference type="GeneID" id="76208970"/>
<evidence type="ECO:0000256" key="2">
    <source>
        <dbReference type="ARBA" id="ARBA00010256"/>
    </source>
</evidence>
<keyword evidence="7" id="KW-1185">Reference proteome</keyword>
<keyword evidence="5" id="KW-0812">Transmembrane</keyword>
<dbReference type="AlphaFoldDB" id="A0A2S2KR37"/>
<keyword evidence="3 4" id="KW-0974">Archaeal flagellum</keyword>
<dbReference type="InterPro" id="IPR013373">
    <property type="entry name" value="Flagellin/pilin_N_arc"/>
</dbReference>
<accession>A0A2S2KR37</accession>
<evidence type="ECO:0000256" key="5">
    <source>
        <dbReference type="SAM" id="Phobius"/>
    </source>
</evidence>
<dbReference type="GO" id="GO:0097588">
    <property type="term" value="P:archaeal or bacterial-type flagellum-dependent cell motility"/>
    <property type="evidence" value="ECO:0007669"/>
    <property type="project" value="InterPro"/>
</dbReference>
<dbReference type="RefSeq" id="WP_109876573.1">
    <property type="nucleotide sequence ID" value="NZ_AP026695.1"/>
</dbReference>
<reference evidence="6 7" key="1">
    <citation type="submission" date="2018-05" db="EMBL/GenBank/DDBJ databases">
        <title>genome sequencing of Nitrosopumilus sp. NM25.</title>
        <authorList>
            <person name="Mori K."/>
            <person name="Nakagawa T."/>
        </authorList>
    </citation>
    <scope>NUCLEOTIDE SEQUENCE [LARGE SCALE GENOMIC DNA]</scope>
    <source>
        <strain evidence="6 7">NM25</strain>
    </source>
</reference>
<evidence type="ECO:0000313" key="7">
    <source>
        <dbReference type="Proteomes" id="UP000245829"/>
    </source>
</evidence>
<comment type="similarity">
    <text evidence="2 4">Belongs to the archaeal flagellin family.</text>
</comment>
<protein>
    <recommendedName>
        <fullName evidence="4">Flagellin</fullName>
    </recommendedName>
</protein>
<dbReference type="GO" id="GO:0005198">
    <property type="term" value="F:structural molecule activity"/>
    <property type="evidence" value="ECO:0007669"/>
    <property type="project" value="InterPro"/>
</dbReference>
<dbReference type="PANTHER" id="PTHR35903:SF1">
    <property type="entry name" value="FLAGELLIN B1"/>
    <property type="match status" value="1"/>
</dbReference>
<dbReference type="NCBIfam" id="TIGR02537">
    <property type="entry name" value="arch_flag_Nterm"/>
    <property type="match status" value="1"/>
</dbReference>
<sequence length="237" mass="24877">MKLQRKGTRHSHRGVIGVESAIVMIAFVIVAAALAFVVLNMGFTTSQKAKTSIISSLGESSSSMQVAGKVIGQGYVNGGSLNATAFPFKVSSGGSDVNLDAETMAVKYVSNGENYDNIYVGTLSTQEWKQLSAASIQADDSETSGTGEAFADIVGDPFSNETPTNTRAFVYFTQANESPPNDILSQGETAVLAILYNAADKPSALDKVKIEIITPTGAALTVERQVPTITNTIVDLG</sequence>
<organism evidence="6 7">
    <name type="scientific">Nitrosopumilus zosterae</name>
    <dbReference type="NCBI Taxonomy" id="718286"/>
    <lineage>
        <taxon>Archaea</taxon>
        <taxon>Nitrososphaerota</taxon>
        <taxon>Nitrososphaeria</taxon>
        <taxon>Nitrosopumilales</taxon>
        <taxon>Nitrosopumilaceae</taxon>
        <taxon>Nitrosopumilus</taxon>
    </lineage>
</organism>
<proteinExistence type="inferred from homology"/>
<evidence type="ECO:0000256" key="4">
    <source>
        <dbReference type="RuleBase" id="RU361282"/>
    </source>
</evidence>
<comment type="subcellular location">
    <subcellularLocation>
        <location evidence="1 4">Archaeal flagellum</location>
    </subcellularLocation>
</comment>
<keyword evidence="5" id="KW-1133">Transmembrane helix</keyword>
<dbReference type="OrthoDB" id="3285at2157"/>
<evidence type="ECO:0000256" key="1">
    <source>
        <dbReference type="ARBA" id="ARBA00004618"/>
    </source>
</evidence>
<dbReference type="Pfam" id="PF01917">
    <property type="entry name" value="Flagellin_arch-type"/>
    <property type="match status" value="1"/>
</dbReference>
<keyword evidence="5" id="KW-0472">Membrane</keyword>
<comment type="function">
    <text evidence="4">Flagellin is the subunit protein which polymerizes to form the filaments of archaeal flagella.</text>
</comment>
<dbReference type="Proteomes" id="UP000245829">
    <property type="component" value="Unassembled WGS sequence"/>
</dbReference>
<dbReference type="InterPro" id="IPR002774">
    <property type="entry name" value="Flagellin_arc-type"/>
</dbReference>
<evidence type="ECO:0000256" key="3">
    <source>
        <dbReference type="ARBA" id="ARBA00022440"/>
    </source>
</evidence>
<comment type="caution">
    <text evidence="6">The sequence shown here is derived from an EMBL/GenBank/DDBJ whole genome shotgun (WGS) entry which is preliminary data.</text>
</comment>
<gene>
    <name evidence="6" type="ORF">NZNM25_07060</name>
</gene>
<feature type="transmembrane region" description="Helical" evidence="5">
    <location>
        <begin position="21"/>
        <end position="43"/>
    </location>
</feature>
<dbReference type="PANTHER" id="PTHR35903">
    <property type="entry name" value="FLAGELLIN B1"/>
    <property type="match status" value="1"/>
</dbReference>
<dbReference type="GO" id="GO:0097589">
    <property type="term" value="C:archaeal-type flagellum"/>
    <property type="evidence" value="ECO:0007669"/>
    <property type="project" value="UniProtKB-SubCell"/>
</dbReference>
<evidence type="ECO:0000313" key="6">
    <source>
        <dbReference type="EMBL" id="GBH33915.1"/>
    </source>
</evidence>